<comment type="caution">
    <text evidence="2">The sequence shown here is derived from an EMBL/GenBank/DDBJ whole genome shotgun (WGS) entry which is preliminary data.</text>
</comment>
<organism evidence="2 3">
    <name type="scientific">Batillaria attramentaria</name>
    <dbReference type="NCBI Taxonomy" id="370345"/>
    <lineage>
        <taxon>Eukaryota</taxon>
        <taxon>Metazoa</taxon>
        <taxon>Spiralia</taxon>
        <taxon>Lophotrochozoa</taxon>
        <taxon>Mollusca</taxon>
        <taxon>Gastropoda</taxon>
        <taxon>Caenogastropoda</taxon>
        <taxon>Sorbeoconcha</taxon>
        <taxon>Cerithioidea</taxon>
        <taxon>Batillariidae</taxon>
        <taxon>Batillaria</taxon>
    </lineage>
</organism>
<reference evidence="2 3" key="1">
    <citation type="journal article" date="2023" name="Sci. Data">
        <title>Genome assembly of the Korean intertidal mud-creeper Batillaria attramentaria.</title>
        <authorList>
            <person name="Patra A.K."/>
            <person name="Ho P.T."/>
            <person name="Jun S."/>
            <person name="Lee S.J."/>
            <person name="Kim Y."/>
            <person name="Won Y.J."/>
        </authorList>
    </citation>
    <scope>NUCLEOTIDE SEQUENCE [LARGE SCALE GENOMIC DNA]</scope>
    <source>
        <strain evidence="2">Wonlab-2016</strain>
    </source>
</reference>
<dbReference type="AlphaFoldDB" id="A0ABD0K2I2"/>
<name>A0ABD0K2I2_9CAEN</name>
<feature type="region of interest" description="Disordered" evidence="1">
    <location>
        <begin position="49"/>
        <end position="72"/>
    </location>
</feature>
<keyword evidence="3" id="KW-1185">Reference proteome</keyword>
<protein>
    <submittedName>
        <fullName evidence="2">Uncharacterized protein</fullName>
    </submittedName>
</protein>
<dbReference type="Proteomes" id="UP001519460">
    <property type="component" value="Unassembled WGS sequence"/>
</dbReference>
<evidence type="ECO:0000313" key="3">
    <source>
        <dbReference type="Proteomes" id="UP001519460"/>
    </source>
</evidence>
<evidence type="ECO:0000256" key="1">
    <source>
        <dbReference type="SAM" id="MobiDB-lite"/>
    </source>
</evidence>
<dbReference type="EMBL" id="JACVVK020000259">
    <property type="protein sequence ID" value="KAK7481597.1"/>
    <property type="molecule type" value="Genomic_DNA"/>
</dbReference>
<sequence>MTNRKLCQRLLEFSESFGRGVVTENQKRCYRVRERKFLARSRVIERDGTRHCAEDDGQGAALEPHQDAGSWK</sequence>
<gene>
    <name evidence="2" type="ORF">BaRGS_00027113</name>
</gene>
<evidence type="ECO:0000313" key="2">
    <source>
        <dbReference type="EMBL" id="KAK7481597.1"/>
    </source>
</evidence>
<proteinExistence type="predicted"/>
<accession>A0ABD0K2I2</accession>